<dbReference type="InterPro" id="IPR012336">
    <property type="entry name" value="Thioredoxin-like_fold"/>
</dbReference>
<dbReference type="Gene3D" id="3.40.30.10">
    <property type="entry name" value="Glutaredoxin"/>
    <property type="match status" value="1"/>
</dbReference>
<dbReference type="AlphaFoldDB" id="A0A8S1CCB7"/>
<dbReference type="Pfam" id="PF13905">
    <property type="entry name" value="Thioredoxin_8"/>
    <property type="match status" value="1"/>
</dbReference>
<dbReference type="SUPFAM" id="SSF52833">
    <property type="entry name" value="Thioredoxin-like"/>
    <property type="match status" value="1"/>
</dbReference>
<gene>
    <name evidence="2" type="ORF">CLODIP_2_CD16190</name>
</gene>
<dbReference type="Proteomes" id="UP000494165">
    <property type="component" value="Unassembled WGS sequence"/>
</dbReference>
<evidence type="ECO:0000313" key="3">
    <source>
        <dbReference type="Proteomes" id="UP000494165"/>
    </source>
</evidence>
<feature type="domain" description="Thioredoxin-like fold" evidence="1">
    <location>
        <begin position="68"/>
        <end position="160"/>
    </location>
</feature>
<reference evidence="2 3" key="1">
    <citation type="submission" date="2020-04" db="EMBL/GenBank/DDBJ databases">
        <authorList>
            <person name="Alioto T."/>
            <person name="Alioto T."/>
            <person name="Gomez Garrido J."/>
        </authorList>
    </citation>
    <scope>NUCLEOTIDE SEQUENCE [LARGE SCALE GENOMIC DNA]</scope>
</reference>
<evidence type="ECO:0000259" key="1">
    <source>
        <dbReference type="Pfam" id="PF13905"/>
    </source>
</evidence>
<keyword evidence="3" id="KW-1185">Reference proteome</keyword>
<proteinExistence type="predicted"/>
<name>A0A8S1CCB7_9INSE</name>
<dbReference type="InterPro" id="IPR011042">
    <property type="entry name" value="6-blade_b-propeller_TolB-like"/>
</dbReference>
<dbReference type="EMBL" id="CADEPI010000023">
    <property type="protein sequence ID" value="CAB3366065.1"/>
    <property type="molecule type" value="Genomic_DNA"/>
</dbReference>
<dbReference type="CDD" id="cd14951">
    <property type="entry name" value="NHL-2_like"/>
    <property type="match status" value="1"/>
</dbReference>
<dbReference type="InterPro" id="IPR045302">
    <property type="entry name" value="NHL2_NHL_rpt_dom"/>
</dbReference>
<dbReference type="InterPro" id="IPR036249">
    <property type="entry name" value="Thioredoxin-like_sf"/>
</dbReference>
<dbReference type="PANTHER" id="PTHR46388">
    <property type="entry name" value="NHL REPEAT-CONTAINING PROTEIN 2"/>
    <property type="match status" value="1"/>
</dbReference>
<evidence type="ECO:0000313" key="2">
    <source>
        <dbReference type="EMBL" id="CAB3366065.1"/>
    </source>
</evidence>
<dbReference type="SUPFAM" id="SSF101898">
    <property type="entry name" value="NHL repeat"/>
    <property type="match status" value="1"/>
</dbReference>
<protein>
    <recommendedName>
        <fullName evidence="1">Thioredoxin-like fold domain-containing protein</fullName>
    </recommendedName>
</protein>
<dbReference type="PANTHER" id="PTHR46388:SF2">
    <property type="entry name" value="NHL REPEAT-CONTAINING PROTEIN 2"/>
    <property type="match status" value="1"/>
</dbReference>
<accession>A0A8S1CCB7</accession>
<organism evidence="2 3">
    <name type="scientific">Cloeon dipterum</name>
    <dbReference type="NCBI Taxonomy" id="197152"/>
    <lineage>
        <taxon>Eukaryota</taxon>
        <taxon>Metazoa</taxon>
        <taxon>Ecdysozoa</taxon>
        <taxon>Arthropoda</taxon>
        <taxon>Hexapoda</taxon>
        <taxon>Insecta</taxon>
        <taxon>Pterygota</taxon>
        <taxon>Palaeoptera</taxon>
        <taxon>Ephemeroptera</taxon>
        <taxon>Pisciforma</taxon>
        <taxon>Baetidae</taxon>
        <taxon>Cloeon</taxon>
    </lineage>
</organism>
<comment type="caution">
    <text evidence="2">The sequence shown here is derived from an EMBL/GenBank/DDBJ whole genome shotgun (WGS) entry which is preliminary data.</text>
</comment>
<sequence length="682" mass="74723">MMDLVYELSADLTENLADIESRQGKILLVQKCIKQLLNAKDVASPDFREALEWFNVSQPLSLRKHLKDKLVLLDFFTYCCINCLHVLPEIKKLEEKYTVEQGLVVIGVHSAKFDAEKSSKNVEAAVLRHEIHHPVVNDGMNLWNQLQISCWPSIVLLGPGNIPLFILMGEGHTVILDLIIEATLDFFKDKISMKSVPEISPRSHLAPSSGLLFPGRVAVFEKKLLIADSGHHRLLLVNSSTGQVEVKIGCGDSGLKDGSFKEAKFFFPQGIQFLNADVAFVADTENHAIRMIDFKKCLVSTVAGTGEIGNDRAGGSVPATKQQLNSPWGLVLNPKKKILFIAMAGSHQIWGLALEDTKLWKKSVKQGYCVALAGSGREENRNNSYPHIAAFAQPSGLALSGKNSDCILVADSESSSVRKILLDDGAVSGVVGGEKNPNNLFAFGDKDGKSTEAKLQHPIDVCWSSKLGLAFVADTFNNKIKKIDLEKNTCETVGLKSDALTLKEPGGIFSDDASGRIFIADTNNHVIKVADVNNWNLQEFPIRFSTEVDSLTKFLKTTESSVVISSNKLRLKYQILVKFHGALKAAADAPHSYLISLPDDFKVDAKKGELLIREQKNELFGTACLEVPSSHQNAQIVTVLKVVTCGDGVCKMETLKAVVNIVRQSDASQSSNENTIETVFEL</sequence>
<dbReference type="OrthoDB" id="273823at2759"/>
<dbReference type="Gene3D" id="2.120.10.30">
    <property type="entry name" value="TolB, C-terminal domain"/>
    <property type="match status" value="2"/>
</dbReference>